<dbReference type="AlphaFoldDB" id="A0A095S9R0"/>
<gene>
    <name evidence="1" type="ORF">Y5S_03724</name>
</gene>
<name>A0A095S9R0_9GAMM</name>
<dbReference type="RefSeq" id="WP_035235385.1">
    <property type="nucleotide sequence ID" value="NZ_ARXV01000025.1"/>
</dbReference>
<dbReference type="PATRIC" id="fig|1177154.3.peg.3726"/>
<dbReference type="STRING" id="1177154.Y5S_03724"/>
<dbReference type="OrthoDB" id="6625131at2"/>
<evidence type="ECO:0000313" key="2">
    <source>
        <dbReference type="Proteomes" id="UP000029444"/>
    </source>
</evidence>
<reference evidence="1 2" key="1">
    <citation type="submission" date="2012-09" db="EMBL/GenBank/DDBJ databases">
        <title>Genome Sequence of alkane-degrading Bacterium Alcanivorax sp. 19-m-6.</title>
        <authorList>
            <person name="Lai Q."/>
            <person name="Shao Z."/>
        </authorList>
    </citation>
    <scope>NUCLEOTIDE SEQUENCE [LARGE SCALE GENOMIC DNA]</scope>
    <source>
        <strain evidence="1 2">19-m-6</strain>
    </source>
</reference>
<dbReference type="EMBL" id="ARXV01000025">
    <property type="protein sequence ID" value="KGD61386.1"/>
    <property type="molecule type" value="Genomic_DNA"/>
</dbReference>
<dbReference type="Proteomes" id="UP000029444">
    <property type="component" value="Unassembled WGS sequence"/>
</dbReference>
<accession>A0A095S9R0</accession>
<proteinExistence type="predicted"/>
<keyword evidence="2" id="KW-1185">Reference proteome</keyword>
<organism evidence="1 2">
    <name type="scientific">Alcanivorax nanhaiticus</name>
    <dbReference type="NCBI Taxonomy" id="1177154"/>
    <lineage>
        <taxon>Bacteria</taxon>
        <taxon>Pseudomonadati</taxon>
        <taxon>Pseudomonadota</taxon>
        <taxon>Gammaproteobacteria</taxon>
        <taxon>Oceanospirillales</taxon>
        <taxon>Alcanivoracaceae</taxon>
        <taxon>Alcanivorax</taxon>
    </lineage>
</organism>
<sequence length="72" mass="7779">MFVMIVDTGNFEFIGLGNTEAEAAQGVLTRWEKHCSNVPDVDEGYMQELIDNGSAQVVELEPGSAVIYGLDG</sequence>
<protein>
    <submittedName>
        <fullName evidence="1">Uncharacterized protein</fullName>
    </submittedName>
</protein>
<comment type="caution">
    <text evidence="1">The sequence shown here is derived from an EMBL/GenBank/DDBJ whole genome shotgun (WGS) entry which is preliminary data.</text>
</comment>
<evidence type="ECO:0000313" key="1">
    <source>
        <dbReference type="EMBL" id="KGD61386.1"/>
    </source>
</evidence>